<name>W3XFM3_PESFW</name>
<dbReference type="AlphaFoldDB" id="W3XFM3"/>
<evidence type="ECO:0000313" key="4">
    <source>
        <dbReference type="Proteomes" id="UP000030651"/>
    </source>
</evidence>
<feature type="chain" id="PRO_5004834533" evidence="2">
    <location>
        <begin position="17"/>
        <end position="333"/>
    </location>
</feature>
<protein>
    <submittedName>
        <fullName evidence="3">Uncharacterized protein</fullName>
    </submittedName>
</protein>
<dbReference type="OrthoDB" id="5600110at2759"/>
<reference evidence="4" key="1">
    <citation type="journal article" date="2015" name="BMC Genomics">
        <title>Genomic and transcriptomic analysis of the endophytic fungus Pestalotiopsis fici reveals its lifestyle and high potential for synthesis of natural products.</title>
        <authorList>
            <person name="Wang X."/>
            <person name="Zhang X."/>
            <person name="Liu L."/>
            <person name="Xiang M."/>
            <person name="Wang W."/>
            <person name="Sun X."/>
            <person name="Che Y."/>
            <person name="Guo L."/>
            <person name="Liu G."/>
            <person name="Guo L."/>
            <person name="Wang C."/>
            <person name="Yin W.B."/>
            <person name="Stadler M."/>
            <person name="Zhang X."/>
            <person name="Liu X."/>
        </authorList>
    </citation>
    <scope>NUCLEOTIDE SEQUENCE [LARGE SCALE GENOMIC DNA]</scope>
    <source>
        <strain evidence="4">W106-1 / CGMCC3.15140</strain>
    </source>
</reference>
<gene>
    <name evidence="3" type="ORF">PFICI_02855</name>
</gene>
<dbReference type="RefSeq" id="XP_007829627.1">
    <property type="nucleotide sequence ID" value="XM_007831436.1"/>
</dbReference>
<feature type="region of interest" description="Disordered" evidence="1">
    <location>
        <begin position="41"/>
        <end position="130"/>
    </location>
</feature>
<dbReference type="Proteomes" id="UP000030651">
    <property type="component" value="Unassembled WGS sequence"/>
</dbReference>
<evidence type="ECO:0000256" key="2">
    <source>
        <dbReference type="SAM" id="SignalP"/>
    </source>
</evidence>
<organism evidence="3 4">
    <name type="scientific">Pestalotiopsis fici (strain W106-1 / CGMCC3.15140)</name>
    <dbReference type="NCBI Taxonomy" id="1229662"/>
    <lineage>
        <taxon>Eukaryota</taxon>
        <taxon>Fungi</taxon>
        <taxon>Dikarya</taxon>
        <taxon>Ascomycota</taxon>
        <taxon>Pezizomycotina</taxon>
        <taxon>Sordariomycetes</taxon>
        <taxon>Xylariomycetidae</taxon>
        <taxon>Amphisphaeriales</taxon>
        <taxon>Sporocadaceae</taxon>
        <taxon>Pestalotiopsis</taxon>
    </lineage>
</organism>
<feature type="signal peptide" evidence="2">
    <location>
        <begin position="1"/>
        <end position="16"/>
    </location>
</feature>
<dbReference type="HOGENOM" id="CLU_834461_0_0_1"/>
<dbReference type="KEGG" id="pfy:PFICI_02855"/>
<dbReference type="EMBL" id="KI912110">
    <property type="protein sequence ID" value="ETS84830.1"/>
    <property type="molecule type" value="Genomic_DNA"/>
</dbReference>
<accession>W3XFM3</accession>
<evidence type="ECO:0000256" key="1">
    <source>
        <dbReference type="SAM" id="MobiDB-lite"/>
    </source>
</evidence>
<feature type="region of interest" description="Disordered" evidence="1">
    <location>
        <begin position="156"/>
        <end position="195"/>
    </location>
</feature>
<feature type="compositionally biased region" description="Polar residues" evidence="1">
    <location>
        <begin position="81"/>
        <end position="94"/>
    </location>
</feature>
<proteinExistence type="predicted"/>
<dbReference type="InParanoid" id="W3XFM3"/>
<dbReference type="GeneID" id="19267868"/>
<keyword evidence="2" id="KW-0732">Signal</keyword>
<keyword evidence="4" id="KW-1185">Reference proteome</keyword>
<evidence type="ECO:0000313" key="3">
    <source>
        <dbReference type="EMBL" id="ETS84830.1"/>
    </source>
</evidence>
<sequence length="333" mass="36431">MLFGYFWLIFPLLALARPEDCEDSEDLPDFYHGPKRPFPHEPHFAPKGPFRHGPFPKPDEPFTDPDLNGAPFIHHGKPSYNEPSYNEPSYNEPSYNEPAYIDPTLDESTHDDKYYGQPDTNQPPWNDVQPAPIYRTQTKLQTTYTRTLTETFTETFTTKRTTSTTSTSTTSTSTTSTSTTTSSSTSTTTTPTPTPTTFLLRSLGSTNVPDGTTLFNQPVLSSGVEGIATFNNLDGIFTINDQGYLIDVATGNIANVDSADTVPIFFDSANDIISAGYFPCQCVVVVVNNDPPVLNCDCNGSTVFQTDGSAQLNIGPQLNPDLSSVTVLVDYGV</sequence>